<dbReference type="AlphaFoldDB" id="A0A0K0XUB8"/>
<keyword evidence="2" id="KW-1185">Reference proteome</keyword>
<evidence type="ECO:0000313" key="1">
    <source>
        <dbReference type="EMBL" id="AKS41211.1"/>
    </source>
</evidence>
<evidence type="ECO:0000313" key="2">
    <source>
        <dbReference type="Proteomes" id="UP000066624"/>
    </source>
</evidence>
<dbReference type="KEGG" id="wma:WM2015_830"/>
<dbReference type="EMBL" id="CP012154">
    <property type="protein sequence ID" value="AKS41211.1"/>
    <property type="molecule type" value="Genomic_DNA"/>
</dbReference>
<organism evidence="1 2">
    <name type="scientific">Wenzhouxiangella marina</name>
    <dbReference type="NCBI Taxonomy" id="1579979"/>
    <lineage>
        <taxon>Bacteria</taxon>
        <taxon>Pseudomonadati</taxon>
        <taxon>Pseudomonadota</taxon>
        <taxon>Gammaproteobacteria</taxon>
        <taxon>Chromatiales</taxon>
        <taxon>Wenzhouxiangellaceae</taxon>
        <taxon>Wenzhouxiangella</taxon>
    </lineage>
</organism>
<dbReference type="SUPFAM" id="SSF110296">
    <property type="entry name" value="Oligoxyloglucan reducing end-specific cellobiohydrolase"/>
    <property type="match status" value="1"/>
</dbReference>
<reference evidence="1 2" key="1">
    <citation type="submission" date="2015-07" db="EMBL/GenBank/DDBJ databases">
        <authorList>
            <person name="Noorani M."/>
        </authorList>
    </citation>
    <scope>NUCLEOTIDE SEQUENCE [LARGE SCALE GENOMIC DNA]</scope>
    <source>
        <strain evidence="1 2">KCTC 42284</strain>
    </source>
</reference>
<dbReference type="Proteomes" id="UP000066624">
    <property type="component" value="Chromosome"/>
</dbReference>
<gene>
    <name evidence="1" type="ORF">WM2015_830</name>
</gene>
<name>A0A0K0XUB8_9GAMM</name>
<dbReference type="InterPro" id="IPR015943">
    <property type="entry name" value="WD40/YVTN_repeat-like_dom_sf"/>
</dbReference>
<accession>A0A0K0XUB8</accession>
<dbReference type="STRING" id="1579979.WM2015_830"/>
<proteinExistence type="predicted"/>
<dbReference type="Gene3D" id="2.130.10.10">
    <property type="entry name" value="YVTN repeat-like/Quinoprotein amine dehydrogenase"/>
    <property type="match status" value="1"/>
</dbReference>
<protein>
    <submittedName>
        <fullName evidence="1">Uncharacterized protein</fullName>
    </submittedName>
</protein>
<sequence length="390" mass="41167">MNHASSLRRLALCAATTLCLQFSPAARAGADWEIDAHPCPGPSRTDAMQLDADGTLWVGCGTNTNGLGLFVSPDGGDNWQAVTTSPADMVDEFRVMTLTRGHDGALYAGGVDTTAGTNLRVVRLDTSGPMPYPTTATLTSVPQVGRQFNVGNYVELSDGRALADSETGFDRLYRPDALTGSSAADWDAPATGLEQFQDLVAFDEGFYAAGSRINIAPRVFLPPQTPGSEPWQLVEVILDASYDGEMWGIAVNAQRVVAVGVDQDNDTGKIYVSGNDPYNANDYTVFDLPDIVGDGGFGTWARGVCMRNDTIVVVGERQPLGTNTGRVMISTDGGQSFSNITPTPSAESVSRCAIASDGEVTVVGAGGFVGRYRGALVPDRIFSSRFEPGG</sequence>
<dbReference type="OrthoDB" id="5711096at2"/>
<dbReference type="RefSeq" id="WP_156200842.1">
    <property type="nucleotide sequence ID" value="NZ_CP012154.1"/>
</dbReference>